<dbReference type="Proteomes" id="UP000537592">
    <property type="component" value="Unassembled WGS sequence"/>
</dbReference>
<accession>A0A7W5Z446</accession>
<name>A0A7W5Z446_9HYPH</name>
<organism evidence="1 2">
    <name type="scientific">Pseudochelatococcus contaminans</name>
    <dbReference type="NCBI Taxonomy" id="1538103"/>
    <lineage>
        <taxon>Bacteria</taxon>
        <taxon>Pseudomonadati</taxon>
        <taxon>Pseudomonadota</taxon>
        <taxon>Alphaproteobacteria</taxon>
        <taxon>Hyphomicrobiales</taxon>
        <taxon>Chelatococcaceae</taxon>
        <taxon>Pseudochelatococcus</taxon>
    </lineage>
</organism>
<protein>
    <submittedName>
        <fullName evidence="1">Uncharacterized protein</fullName>
    </submittedName>
</protein>
<reference evidence="1 2" key="1">
    <citation type="submission" date="2020-08" db="EMBL/GenBank/DDBJ databases">
        <title>Genomic Encyclopedia of Type Strains, Phase IV (KMG-IV): sequencing the most valuable type-strain genomes for metagenomic binning, comparative biology and taxonomic classification.</title>
        <authorList>
            <person name="Goeker M."/>
        </authorList>
    </citation>
    <scope>NUCLEOTIDE SEQUENCE [LARGE SCALE GENOMIC DNA]</scope>
    <source>
        <strain evidence="1 2">DSM 28760</strain>
    </source>
</reference>
<dbReference type="RefSeq" id="WP_183752312.1">
    <property type="nucleotide sequence ID" value="NZ_JACICC010000004.1"/>
</dbReference>
<evidence type="ECO:0000313" key="2">
    <source>
        <dbReference type="Proteomes" id="UP000537592"/>
    </source>
</evidence>
<gene>
    <name evidence="1" type="ORF">FHS81_001901</name>
</gene>
<dbReference type="AlphaFoldDB" id="A0A7W5Z446"/>
<comment type="caution">
    <text evidence="1">The sequence shown here is derived from an EMBL/GenBank/DDBJ whole genome shotgun (WGS) entry which is preliminary data.</text>
</comment>
<dbReference type="EMBL" id="JACICC010000004">
    <property type="protein sequence ID" value="MBB3809813.1"/>
    <property type="molecule type" value="Genomic_DNA"/>
</dbReference>
<keyword evidence="2" id="KW-1185">Reference proteome</keyword>
<proteinExistence type="predicted"/>
<sequence length="96" mass="10266">MTSTLVISSNNIDQSAFMSFSGGTRGTNKNGLPASGHQGHSARVELDLSREELAAYAADVAEQLALLARIHKLDTMACLLDMVRLEASLAKDNEDC</sequence>
<evidence type="ECO:0000313" key="1">
    <source>
        <dbReference type="EMBL" id="MBB3809813.1"/>
    </source>
</evidence>